<feature type="region of interest" description="Disordered" evidence="10">
    <location>
        <begin position="519"/>
        <end position="570"/>
    </location>
</feature>
<keyword evidence="2 13" id="KW-0808">Transferase</keyword>
<feature type="compositionally biased region" description="Low complexity" evidence="10">
    <location>
        <begin position="533"/>
        <end position="567"/>
    </location>
</feature>
<feature type="compositionally biased region" description="Basic and acidic residues" evidence="10">
    <location>
        <begin position="519"/>
        <end position="532"/>
    </location>
</feature>
<gene>
    <name evidence="13" type="ORF">ABXS05_13135</name>
</gene>
<evidence type="ECO:0000259" key="12">
    <source>
        <dbReference type="PROSITE" id="PS50878"/>
    </source>
</evidence>
<dbReference type="PANTHER" id="PTHR34047">
    <property type="entry name" value="NUCLEAR INTRON MATURASE 1, MITOCHONDRIAL-RELATED"/>
    <property type="match status" value="1"/>
</dbReference>
<proteinExistence type="inferred from homology"/>
<feature type="domain" description="Reverse transcriptase" evidence="12">
    <location>
        <begin position="165"/>
        <end position="397"/>
    </location>
</feature>
<dbReference type="EC" id="2.7.7.49" evidence="1"/>
<organism evidence="13 14">
    <name type="scientific">Labrys neptuniae</name>
    <dbReference type="NCBI Taxonomy" id="376174"/>
    <lineage>
        <taxon>Bacteria</taxon>
        <taxon>Pseudomonadati</taxon>
        <taxon>Pseudomonadota</taxon>
        <taxon>Alphaproteobacteria</taxon>
        <taxon>Hyphomicrobiales</taxon>
        <taxon>Xanthobacteraceae</taxon>
        <taxon>Labrys</taxon>
    </lineage>
</organism>
<keyword evidence="11" id="KW-0472">Membrane</keyword>
<dbReference type="Pfam" id="PF00078">
    <property type="entry name" value="RVT_1"/>
    <property type="match status" value="1"/>
</dbReference>
<evidence type="ECO:0000256" key="4">
    <source>
        <dbReference type="ARBA" id="ARBA00022723"/>
    </source>
</evidence>
<accession>A0ABV3PMS4</accession>
<dbReference type="InterPro" id="IPR051083">
    <property type="entry name" value="GrpII_Intron_Splice-Mob/Def"/>
</dbReference>
<reference evidence="13 14" key="1">
    <citation type="submission" date="2024-07" db="EMBL/GenBank/DDBJ databases">
        <title>Description of Labrys sedimenti sp. nov., isolated from a diclofenac-degrading enrichment culture.</title>
        <authorList>
            <person name="Tancsics A."/>
            <person name="Csepanyi A."/>
        </authorList>
    </citation>
    <scope>NUCLEOTIDE SEQUENCE [LARGE SCALE GENOMIC DNA]</scope>
    <source>
        <strain evidence="13 14">LMG 23578</strain>
    </source>
</reference>
<evidence type="ECO:0000256" key="3">
    <source>
        <dbReference type="ARBA" id="ARBA00022695"/>
    </source>
</evidence>
<keyword evidence="7" id="KW-0051">Antiviral defense</keyword>
<evidence type="ECO:0000256" key="11">
    <source>
        <dbReference type="SAM" id="Phobius"/>
    </source>
</evidence>
<keyword evidence="6 13" id="KW-0695">RNA-directed DNA polymerase</keyword>
<comment type="caution">
    <text evidence="13">The sequence shown here is derived from an EMBL/GenBank/DDBJ whole genome shotgun (WGS) entry which is preliminary data.</text>
</comment>
<dbReference type="RefSeq" id="WP_367624200.1">
    <property type="nucleotide sequence ID" value="NZ_JBFNQD010000003.1"/>
</dbReference>
<feature type="region of interest" description="Disordered" evidence="10">
    <location>
        <begin position="90"/>
        <end position="109"/>
    </location>
</feature>
<evidence type="ECO:0000256" key="5">
    <source>
        <dbReference type="ARBA" id="ARBA00022842"/>
    </source>
</evidence>
<keyword evidence="4" id="KW-0479">Metal-binding</keyword>
<dbReference type="GO" id="GO:0003964">
    <property type="term" value="F:RNA-directed DNA polymerase activity"/>
    <property type="evidence" value="ECO:0007669"/>
    <property type="project" value="UniProtKB-KW"/>
</dbReference>
<comment type="catalytic activity">
    <reaction evidence="9">
        <text>DNA(n) + a 2'-deoxyribonucleoside 5'-triphosphate = DNA(n+1) + diphosphate</text>
        <dbReference type="Rhea" id="RHEA:22508"/>
        <dbReference type="Rhea" id="RHEA-COMP:17339"/>
        <dbReference type="Rhea" id="RHEA-COMP:17340"/>
        <dbReference type="ChEBI" id="CHEBI:33019"/>
        <dbReference type="ChEBI" id="CHEBI:61560"/>
        <dbReference type="ChEBI" id="CHEBI:173112"/>
        <dbReference type="EC" id="2.7.7.49"/>
    </reaction>
</comment>
<keyword evidence="11" id="KW-1133">Transmembrane helix</keyword>
<dbReference type="InterPro" id="IPR000123">
    <property type="entry name" value="Reverse_transcriptase_msDNA"/>
</dbReference>
<dbReference type="InterPro" id="IPR000477">
    <property type="entry name" value="RT_dom"/>
</dbReference>
<evidence type="ECO:0000256" key="10">
    <source>
        <dbReference type="SAM" id="MobiDB-lite"/>
    </source>
</evidence>
<evidence type="ECO:0000256" key="1">
    <source>
        <dbReference type="ARBA" id="ARBA00012493"/>
    </source>
</evidence>
<keyword evidence="11" id="KW-0812">Transmembrane</keyword>
<evidence type="ECO:0000256" key="7">
    <source>
        <dbReference type="ARBA" id="ARBA00023118"/>
    </source>
</evidence>
<dbReference type="PROSITE" id="PS50878">
    <property type="entry name" value="RT_POL"/>
    <property type="match status" value="1"/>
</dbReference>
<name>A0ABV3PMS4_9HYPH</name>
<evidence type="ECO:0000256" key="6">
    <source>
        <dbReference type="ARBA" id="ARBA00022918"/>
    </source>
</evidence>
<sequence length="616" mass="67479">MNQSVAPGTLTRQELYDRIRESSKDEVILEEMIRLGFWPDGAAAPSPAAEAIRERGEAMRELGELQRQNALWSDPERAIKEMHKRRKAEALARRTETRRRHAQARQDRAEAWHVRRQREVLYLGEGVSAGLGATKAEKPRLPGLPEIADAKVLADRIGISLGELRFLTFNRAVSSVSHYQRFRIPKKTGGERLISAPMPRLKRAQYWVLDNILAKAGLHEAAHGFVPGRSILTNARNHVGKDVVVNLDLKDFFPSLTYGRVKGLFEALGYSEAAAIPLALLCTEPKVDEVELDGERHFVADGPRLLPQGAPTSPAITNLVCRRLDRRLEGLARTLGYTYSRYADDLTFSASGEAARKIGTLLKAVQGIVVGEGFIIHPDKTRVMRRSGHQEVTGLTVNERVAVPRPLLRRYRAVLQQVERHGPAGRHFGPGKDVVRSLLGFGQFAAMVDPQQGAGLLERARRLAAAHAAPAERSKQPGGAAAFRAAAAAGRAPAGNHWLPAERPAPALDPVLAALAREEAKKAEQAQRKAEAARQAVAQSALRRATSETSPSPASQATGQAQGASGPRAGRKLRFTPKRLLVIAAILIFPLLIPGIGPFVSGLLLYLYLRWMWKQG</sequence>
<evidence type="ECO:0000256" key="8">
    <source>
        <dbReference type="ARBA" id="ARBA00034120"/>
    </source>
</evidence>
<evidence type="ECO:0000256" key="9">
    <source>
        <dbReference type="ARBA" id="ARBA00048173"/>
    </source>
</evidence>
<dbReference type="Proteomes" id="UP001555786">
    <property type="component" value="Unassembled WGS sequence"/>
</dbReference>
<dbReference type="PRINTS" id="PR00866">
    <property type="entry name" value="RNADNAPOLMS"/>
</dbReference>
<dbReference type="InterPro" id="IPR043502">
    <property type="entry name" value="DNA/RNA_pol_sf"/>
</dbReference>
<comment type="similarity">
    <text evidence="8">Belongs to the bacterial reverse transcriptase family.</text>
</comment>
<protein>
    <recommendedName>
        <fullName evidence="1">RNA-directed DNA polymerase</fullName>
        <ecNumber evidence="1">2.7.7.49</ecNumber>
    </recommendedName>
</protein>
<keyword evidence="14" id="KW-1185">Reference proteome</keyword>
<dbReference type="SUPFAM" id="SSF56672">
    <property type="entry name" value="DNA/RNA polymerases"/>
    <property type="match status" value="1"/>
</dbReference>
<dbReference type="CDD" id="cd03487">
    <property type="entry name" value="RT_Bac_retron_II"/>
    <property type="match status" value="1"/>
</dbReference>
<evidence type="ECO:0000256" key="2">
    <source>
        <dbReference type="ARBA" id="ARBA00022679"/>
    </source>
</evidence>
<feature type="transmembrane region" description="Helical" evidence="11">
    <location>
        <begin position="580"/>
        <end position="609"/>
    </location>
</feature>
<keyword evidence="5" id="KW-0460">Magnesium</keyword>
<keyword evidence="3 13" id="KW-0548">Nucleotidyltransferase</keyword>
<evidence type="ECO:0000313" key="14">
    <source>
        <dbReference type="Proteomes" id="UP001555786"/>
    </source>
</evidence>
<dbReference type="EMBL" id="JBFNQD010000003">
    <property type="protein sequence ID" value="MEW9306488.1"/>
    <property type="molecule type" value="Genomic_DNA"/>
</dbReference>
<evidence type="ECO:0000313" key="13">
    <source>
        <dbReference type="EMBL" id="MEW9306488.1"/>
    </source>
</evidence>
<dbReference type="PANTHER" id="PTHR34047:SF7">
    <property type="entry name" value="RNA-DIRECTED DNA POLYMERASE"/>
    <property type="match status" value="1"/>
</dbReference>